<accession>A0A6G1BVK0</accession>
<proteinExistence type="predicted"/>
<keyword evidence="2" id="KW-1185">Reference proteome</keyword>
<comment type="caution">
    <text evidence="1">The sequence shown here is derived from an EMBL/GenBank/DDBJ whole genome shotgun (WGS) entry which is preliminary data.</text>
</comment>
<evidence type="ECO:0000313" key="2">
    <source>
        <dbReference type="Proteomes" id="UP000479710"/>
    </source>
</evidence>
<dbReference type="EMBL" id="SPHZ02000011">
    <property type="protein sequence ID" value="KAF0892019.1"/>
    <property type="molecule type" value="Genomic_DNA"/>
</dbReference>
<evidence type="ECO:0000313" key="1">
    <source>
        <dbReference type="EMBL" id="KAF0892019.1"/>
    </source>
</evidence>
<protein>
    <submittedName>
        <fullName evidence="1">Uncharacterized protein</fullName>
    </submittedName>
</protein>
<reference evidence="1 2" key="1">
    <citation type="submission" date="2019-11" db="EMBL/GenBank/DDBJ databases">
        <title>Whole genome sequence of Oryza granulata.</title>
        <authorList>
            <person name="Li W."/>
        </authorList>
    </citation>
    <scope>NUCLEOTIDE SEQUENCE [LARGE SCALE GENOMIC DNA]</scope>
    <source>
        <strain evidence="2">cv. Menghai</strain>
        <tissue evidence="1">Leaf</tissue>
    </source>
</reference>
<dbReference type="Proteomes" id="UP000479710">
    <property type="component" value="Unassembled WGS sequence"/>
</dbReference>
<name>A0A6G1BVK0_9ORYZ</name>
<gene>
    <name evidence="1" type="ORF">E2562_012492</name>
</gene>
<dbReference type="AlphaFoldDB" id="A0A6G1BVK0"/>
<organism evidence="1 2">
    <name type="scientific">Oryza meyeriana var. granulata</name>
    <dbReference type="NCBI Taxonomy" id="110450"/>
    <lineage>
        <taxon>Eukaryota</taxon>
        <taxon>Viridiplantae</taxon>
        <taxon>Streptophyta</taxon>
        <taxon>Embryophyta</taxon>
        <taxon>Tracheophyta</taxon>
        <taxon>Spermatophyta</taxon>
        <taxon>Magnoliopsida</taxon>
        <taxon>Liliopsida</taxon>
        <taxon>Poales</taxon>
        <taxon>Poaceae</taxon>
        <taxon>BOP clade</taxon>
        <taxon>Oryzoideae</taxon>
        <taxon>Oryzeae</taxon>
        <taxon>Oryzinae</taxon>
        <taxon>Oryza</taxon>
        <taxon>Oryza meyeriana</taxon>
    </lineage>
</organism>
<sequence>MRRKKVRWLAARARTRSSELSWRPPSPQSARGKHLRLVSAFPALPCHGCRAAQPDSAARSLHPEMEDELISYQ</sequence>